<dbReference type="GO" id="GO:0005524">
    <property type="term" value="F:ATP binding"/>
    <property type="evidence" value="ECO:0007669"/>
    <property type="project" value="UniProtKB-UniRule"/>
</dbReference>
<dbReference type="InterPro" id="IPR000719">
    <property type="entry name" value="Prot_kinase_dom"/>
</dbReference>
<dbReference type="AlphaFoldDB" id="A0A1Y1ZAG2"/>
<evidence type="ECO:0000256" key="9">
    <source>
        <dbReference type="PROSITE-ProRule" id="PRU10141"/>
    </source>
</evidence>
<dbReference type="SUPFAM" id="SSF56112">
    <property type="entry name" value="Protein kinase-like (PK-like)"/>
    <property type="match status" value="1"/>
</dbReference>
<evidence type="ECO:0000259" key="11">
    <source>
        <dbReference type="PROSITE" id="PS50011"/>
    </source>
</evidence>
<dbReference type="OrthoDB" id="248923at2759"/>
<gene>
    <name evidence="12" type="ORF">K493DRAFT_273755</name>
</gene>
<evidence type="ECO:0000256" key="2">
    <source>
        <dbReference type="ARBA" id="ARBA00022527"/>
    </source>
</evidence>
<dbReference type="InterPro" id="IPR008271">
    <property type="entry name" value="Ser/Thr_kinase_AS"/>
</dbReference>
<feature type="domain" description="Protein kinase" evidence="11">
    <location>
        <begin position="34"/>
        <end position="337"/>
    </location>
</feature>
<evidence type="ECO:0000256" key="8">
    <source>
        <dbReference type="ARBA" id="ARBA00048679"/>
    </source>
</evidence>
<reference evidence="12 13" key="1">
    <citation type="submission" date="2016-07" db="EMBL/GenBank/DDBJ databases">
        <title>Pervasive Adenine N6-methylation of Active Genes in Fungi.</title>
        <authorList>
            <consortium name="DOE Joint Genome Institute"/>
            <person name="Mondo S.J."/>
            <person name="Dannebaum R.O."/>
            <person name="Kuo R.C."/>
            <person name="Labutti K."/>
            <person name="Haridas S."/>
            <person name="Kuo A."/>
            <person name="Salamov A."/>
            <person name="Ahrendt S.R."/>
            <person name="Lipzen A."/>
            <person name="Sullivan W."/>
            <person name="Andreopoulos W.B."/>
            <person name="Clum A."/>
            <person name="Lindquist E."/>
            <person name="Daum C."/>
            <person name="Ramamoorthy G.K."/>
            <person name="Gryganskyi A."/>
            <person name="Culley D."/>
            <person name="Magnuson J.K."/>
            <person name="James T.Y."/>
            <person name="O'Malley M.A."/>
            <person name="Stajich J.E."/>
            <person name="Spatafora J.W."/>
            <person name="Visel A."/>
            <person name="Grigoriev I.V."/>
        </authorList>
    </citation>
    <scope>NUCLEOTIDE SEQUENCE [LARGE SCALE GENOMIC DNA]</scope>
    <source>
        <strain evidence="12 13">CBS 931.73</strain>
    </source>
</reference>
<evidence type="ECO:0000313" key="12">
    <source>
        <dbReference type="EMBL" id="ORY07084.1"/>
    </source>
</evidence>
<dbReference type="GO" id="GO:0004674">
    <property type="term" value="F:protein serine/threonine kinase activity"/>
    <property type="evidence" value="ECO:0007669"/>
    <property type="project" value="UniProtKB-KW"/>
</dbReference>
<name>A0A1Y1ZAG2_9FUNG</name>
<evidence type="ECO:0000313" key="13">
    <source>
        <dbReference type="Proteomes" id="UP000193498"/>
    </source>
</evidence>
<dbReference type="InParanoid" id="A0A1Y1ZAG2"/>
<dbReference type="PANTHER" id="PTHR45998">
    <property type="entry name" value="SERINE/THREONINE-PROTEIN KINASE 16"/>
    <property type="match status" value="1"/>
</dbReference>
<dbReference type="PROSITE" id="PS50011">
    <property type="entry name" value="PROTEIN_KINASE_DOM"/>
    <property type="match status" value="1"/>
</dbReference>
<dbReference type="PANTHER" id="PTHR45998:SF2">
    <property type="entry name" value="SERINE_THREONINE-PROTEIN KINASE 16"/>
    <property type="match status" value="1"/>
</dbReference>
<dbReference type="GO" id="GO:0006624">
    <property type="term" value="P:vacuolar protein processing"/>
    <property type="evidence" value="ECO:0007669"/>
    <property type="project" value="TreeGrafter"/>
</dbReference>
<dbReference type="GO" id="GO:0005794">
    <property type="term" value="C:Golgi apparatus"/>
    <property type="evidence" value="ECO:0007669"/>
    <property type="project" value="TreeGrafter"/>
</dbReference>
<dbReference type="SMART" id="SM00220">
    <property type="entry name" value="S_TKc"/>
    <property type="match status" value="1"/>
</dbReference>
<keyword evidence="6 9" id="KW-0067">ATP-binding</keyword>
<evidence type="ECO:0000256" key="4">
    <source>
        <dbReference type="ARBA" id="ARBA00022741"/>
    </source>
</evidence>
<dbReference type="PIRSF" id="PIRSF000654">
    <property type="entry name" value="Integrin-linked_kinase"/>
    <property type="match status" value="1"/>
</dbReference>
<keyword evidence="3" id="KW-0808">Transferase</keyword>
<organism evidence="12 13">
    <name type="scientific">Basidiobolus meristosporus CBS 931.73</name>
    <dbReference type="NCBI Taxonomy" id="1314790"/>
    <lineage>
        <taxon>Eukaryota</taxon>
        <taxon>Fungi</taxon>
        <taxon>Fungi incertae sedis</taxon>
        <taxon>Zoopagomycota</taxon>
        <taxon>Entomophthoromycotina</taxon>
        <taxon>Basidiobolomycetes</taxon>
        <taxon>Basidiobolales</taxon>
        <taxon>Basidiobolaceae</taxon>
        <taxon>Basidiobolus</taxon>
    </lineage>
</organism>
<dbReference type="InterPro" id="IPR011009">
    <property type="entry name" value="Kinase-like_dom_sf"/>
</dbReference>
<dbReference type="GO" id="GO:0032889">
    <property type="term" value="P:regulation of vacuole fusion, non-autophagic"/>
    <property type="evidence" value="ECO:0007669"/>
    <property type="project" value="TreeGrafter"/>
</dbReference>
<evidence type="ECO:0000256" key="10">
    <source>
        <dbReference type="RuleBase" id="RU000304"/>
    </source>
</evidence>
<evidence type="ECO:0000256" key="5">
    <source>
        <dbReference type="ARBA" id="ARBA00022777"/>
    </source>
</evidence>
<evidence type="ECO:0000256" key="6">
    <source>
        <dbReference type="ARBA" id="ARBA00022840"/>
    </source>
</evidence>
<dbReference type="PROSITE" id="PS00107">
    <property type="entry name" value="PROTEIN_KINASE_ATP"/>
    <property type="match status" value="1"/>
</dbReference>
<dbReference type="STRING" id="1314790.A0A1Y1ZAG2"/>
<dbReference type="EMBL" id="MCFE01000011">
    <property type="protein sequence ID" value="ORY07084.1"/>
    <property type="molecule type" value="Genomic_DNA"/>
</dbReference>
<dbReference type="Pfam" id="PF00069">
    <property type="entry name" value="Pkinase"/>
    <property type="match status" value="2"/>
</dbReference>
<comment type="caution">
    <text evidence="12">The sequence shown here is derived from an EMBL/GenBank/DDBJ whole genome shotgun (WGS) entry which is preliminary data.</text>
</comment>
<sequence>MALSKAASGFKNLVYMSMSNCIPLPVLNINGRSFKILKLLGEGGFSVVYLVKDSATGRQFALKKIHCPLGTDSFKDAMREAELYKLFSHPNIIRVMDNCVFQEKNGDKTVYIFLPYYKNGTLQDIISANVMNHLQLPEKKILKMFHGVCLAVRELHTFELPNIPVVAENPADFAGLDAGGNRVPYAHRDIKPSNVILGDDATPILMDFGSVVRAKIVIKTRQQALLEQDRAAEFSTMAYRAPELFDVKTGSVLNEKVDIWSLGCLLYAIAYGQSPFEANQNEQGGNIALAVQNCKFNFPSDDLYSEHFRELIRYMLVLDVKQRPDIHQVISRLDEMLFN</sequence>
<dbReference type="InterPro" id="IPR052239">
    <property type="entry name" value="Ser/Thr-specific_kinases"/>
</dbReference>
<comment type="similarity">
    <text evidence="10">Belongs to the protein kinase superfamily.</text>
</comment>
<dbReference type="Proteomes" id="UP000193498">
    <property type="component" value="Unassembled WGS sequence"/>
</dbReference>
<comment type="catalytic activity">
    <reaction evidence="8">
        <text>L-seryl-[protein] + ATP = O-phospho-L-seryl-[protein] + ADP + H(+)</text>
        <dbReference type="Rhea" id="RHEA:17989"/>
        <dbReference type="Rhea" id="RHEA-COMP:9863"/>
        <dbReference type="Rhea" id="RHEA-COMP:11604"/>
        <dbReference type="ChEBI" id="CHEBI:15378"/>
        <dbReference type="ChEBI" id="CHEBI:29999"/>
        <dbReference type="ChEBI" id="CHEBI:30616"/>
        <dbReference type="ChEBI" id="CHEBI:83421"/>
        <dbReference type="ChEBI" id="CHEBI:456216"/>
        <dbReference type="EC" id="2.7.11.1"/>
    </reaction>
</comment>
<keyword evidence="13" id="KW-1185">Reference proteome</keyword>
<feature type="binding site" evidence="9">
    <location>
        <position position="63"/>
    </location>
    <ligand>
        <name>ATP</name>
        <dbReference type="ChEBI" id="CHEBI:30616"/>
    </ligand>
</feature>
<dbReference type="GO" id="GO:0005773">
    <property type="term" value="C:vacuole"/>
    <property type="evidence" value="ECO:0007669"/>
    <property type="project" value="GOC"/>
</dbReference>
<accession>A0A1Y1ZAG2</accession>
<dbReference type="Gene3D" id="1.10.510.10">
    <property type="entry name" value="Transferase(Phosphotransferase) domain 1"/>
    <property type="match status" value="1"/>
</dbReference>
<dbReference type="EC" id="2.7.11.1" evidence="1"/>
<comment type="catalytic activity">
    <reaction evidence="7">
        <text>L-threonyl-[protein] + ATP = O-phospho-L-threonyl-[protein] + ADP + H(+)</text>
        <dbReference type="Rhea" id="RHEA:46608"/>
        <dbReference type="Rhea" id="RHEA-COMP:11060"/>
        <dbReference type="Rhea" id="RHEA-COMP:11605"/>
        <dbReference type="ChEBI" id="CHEBI:15378"/>
        <dbReference type="ChEBI" id="CHEBI:30013"/>
        <dbReference type="ChEBI" id="CHEBI:30616"/>
        <dbReference type="ChEBI" id="CHEBI:61977"/>
        <dbReference type="ChEBI" id="CHEBI:456216"/>
        <dbReference type="EC" id="2.7.11.1"/>
    </reaction>
</comment>
<dbReference type="PROSITE" id="PS00108">
    <property type="entry name" value="PROTEIN_KINASE_ST"/>
    <property type="match status" value="1"/>
</dbReference>
<keyword evidence="5 12" id="KW-0418">Kinase</keyword>
<keyword evidence="4 9" id="KW-0547">Nucleotide-binding</keyword>
<dbReference type="FunCoup" id="A0A1Y1ZAG2">
    <property type="interactions" value="599"/>
</dbReference>
<dbReference type="InterPro" id="IPR017441">
    <property type="entry name" value="Protein_kinase_ATP_BS"/>
</dbReference>
<proteinExistence type="inferred from homology"/>
<evidence type="ECO:0000256" key="7">
    <source>
        <dbReference type="ARBA" id="ARBA00047899"/>
    </source>
</evidence>
<evidence type="ECO:0000256" key="1">
    <source>
        <dbReference type="ARBA" id="ARBA00012513"/>
    </source>
</evidence>
<evidence type="ECO:0000256" key="3">
    <source>
        <dbReference type="ARBA" id="ARBA00022679"/>
    </source>
</evidence>
<keyword evidence="2 10" id="KW-0723">Serine/threonine-protein kinase</keyword>
<protein>
    <recommendedName>
        <fullName evidence="1">non-specific serine/threonine protein kinase</fullName>
        <ecNumber evidence="1">2.7.11.1</ecNumber>
    </recommendedName>
</protein>